<keyword evidence="3" id="KW-1185">Reference proteome</keyword>
<feature type="compositionally biased region" description="Basic and acidic residues" evidence="1">
    <location>
        <begin position="262"/>
        <end position="277"/>
    </location>
</feature>
<evidence type="ECO:0000256" key="1">
    <source>
        <dbReference type="SAM" id="MobiDB-lite"/>
    </source>
</evidence>
<feature type="region of interest" description="Disordered" evidence="1">
    <location>
        <begin position="262"/>
        <end position="282"/>
    </location>
</feature>
<reference evidence="2 3" key="1">
    <citation type="journal article" date="2021" name="Sci. Rep.">
        <title>Chromosome anchoring in Senegalese sole (Solea senegalensis) reveals sex-associated markers and genome rearrangements in flatfish.</title>
        <authorList>
            <person name="Guerrero-Cozar I."/>
            <person name="Gomez-Garrido J."/>
            <person name="Berbel C."/>
            <person name="Martinez-Blanch J.F."/>
            <person name="Alioto T."/>
            <person name="Claros M.G."/>
            <person name="Gagnaire P.A."/>
            <person name="Manchado M."/>
        </authorList>
    </citation>
    <scope>NUCLEOTIDE SEQUENCE [LARGE SCALE GENOMIC DNA]</scope>
    <source>
        <strain evidence="2">Sse05_10M</strain>
    </source>
</reference>
<sequence length="352" mass="39291">MGVGLYRAVMPVAEKLQRSIKTSQTRLLHVHRKPSEVDDAADSLKKCHFLRTQQAILISCITGHGAQYGLERVDVPRPDAGTGSDRQLTNMRLMKPQNAQRFPVATSLTVSVHLITLLFMHTEVVCCYLQPNPPNASNTSSSLQVNDSKCHRQKQALHSDTPSIITPTVITALTEVLAQQLFNDGAALLNETKRAEYEPGRRLLFDGDFHLKIGSNKRLYTDSDQVDFPPEMTFIHTFPSDNLQTSAIVSVSLPTVHLENPRRSARSLKDSGGDHRAGSLLNTPGIKSHSVVQRMYLTVMLDHITDTTNKLTSHQLFEVRKQRCRSCNGQMLMMQDDKLPNPSNEGLTRQSM</sequence>
<evidence type="ECO:0000313" key="2">
    <source>
        <dbReference type="EMBL" id="KAG7502423.1"/>
    </source>
</evidence>
<protein>
    <submittedName>
        <fullName evidence="2">Uncharacterized protein</fullName>
    </submittedName>
</protein>
<proteinExistence type="predicted"/>
<comment type="caution">
    <text evidence="2">The sequence shown here is derived from an EMBL/GenBank/DDBJ whole genome shotgun (WGS) entry which is preliminary data.</text>
</comment>
<dbReference type="AlphaFoldDB" id="A0AAV6RCI3"/>
<name>A0AAV6RCI3_SOLSE</name>
<dbReference type="Proteomes" id="UP000693946">
    <property type="component" value="Linkage Group LG2"/>
</dbReference>
<organism evidence="2 3">
    <name type="scientific">Solea senegalensis</name>
    <name type="common">Senegalese sole</name>
    <dbReference type="NCBI Taxonomy" id="28829"/>
    <lineage>
        <taxon>Eukaryota</taxon>
        <taxon>Metazoa</taxon>
        <taxon>Chordata</taxon>
        <taxon>Craniata</taxon>
        <taxon>Vertebrata</taxon>
        <taxon>Euteleostomi</taxon>
        <taxon>Actinopterygii</taxon>
        <taxon>Neopterygii</taxon>
        <taxon>Teleostei</taxon>
        <taxon>Neoteleostei</taxon>
        <taxon>Acanthomorphata</taxon>
        <taxon>Carangaria</taxon>
        <taxon>Pleuronectiformes</taxon>
        <taxon>Pleuronectoidei</taxon>
        <taxon>Soleidae</taxon>
        <taxon>Solea</taxon>
    </lineage>
</organism>
<gene>
    <name evidence="2" type="ORF">JOB18_019550</name>
</gene>
<dbReference type="EMBL" id="JAGKHQ010000012">
    <property type="protein sequence ID" value="KAG7502423.1"/>
    <property type="molecule type" value="Genomic_DNA"/>
</dbReference>
<evidence type="ECO:0000313" key="3">
    <source>
        <dbReference type="Proteomes" id="UP000693946"/>
    </source>
</evidence>
<accession>A0AAV6RCI3</accession>